<protein>
    <recommendedName>
        <fullName evidence="3">DUF3168 domain-containing protein</fullName>
    </recommendedName>
</protein>
<accession>A0A3M0IB28</accession>
<evidence type="ECO:0000313" key="2">
    <source>
        <dbReference type="Proteomes" id="UP000270471"/>
    </source>
</evidence>
<dbReference type="EMBL" id="PENI01000006">
    <property type="protein sequence ID" value="RMB85622.1"/>
    <property type="molecule type" value="Genomic_DNA"/>
</dbReference>
<gene>
    <name evidence="1" type="ORF">CTZ28_12595</name>
</gene>
<proteinExistence type="predicted"/>
<organism evidence="1 2">
    <name type="scientific">Streptomyces shenzhenensis</name>
    <dbReference type="NCBI Taxonomy" id="943815"/>
    <lineage>
        <taxon>Bacteria</taxon>
        <taxon>Bacillati</taxon>
        <taxon>Actinomycetota</taxon>
        <taxon>Actinomycetes</taxon>
        <taxon>Kitasatosporales</taxon>
        <taxon>Streptomycetaceae</taxon>
        <taxon>Streptomyces</taxon>
    </lineage>
</organism>
<reference evidence="1 2" key="1">
    <citation type="submission" date="2017-11" db="EMBL/GenBank/DDBJ databases">
        <title>Draft genome of actinobacteria isolated from guarana (Paullinia cupana (Mart.) Ducke.</title>
        <authorList>
            <person name="Siqueira K.A."/>
            <person name="Liotti R.G."/>
            <person name="Mendes T.A.O."/>
            <person name="Soares M.A."/>
        </authorList>
    </citation>
    <scope>NUCLEOTIDE SEQUENCE [LARGE SCALE GENOMIC DNA]</scope>
    <source>
        <strain evidence="1 2">193</strain>
    </source>
</reference>
<comment type="caution">
    <text evidence="1">The sequence shown here is derived from an EMBL/GenBank/DDBJ whole genome shotgun (WGS) entry which is preliminary data.</text>
</comment>
<dbReference type="RefSeq" id="WP_121889444.1">
    <property type="nucleotide sequence ID" value="NZ_PENI01000006.1"/>
</dbReference>
<evidence type="ECO:0008006" key="3">
    <source>
        <dbReference type="Google" id="ProtNLM"/>
    </source>
</evidence>
<keyword evidence="2" id="KW-1185">Reference proteome</keyword>
<sequence>MAASTSGAIKARLEALQFGVPVFRDGPREGQAEPFIVVQEGMPAGLDTTANGDFGDPAAEINIIETVTVDLVQRARVKTGARTTKVTERYGLAEAIAHALHGCQLPAHPAKVTAVRVDDIDRIPIADNRVRHSITVHVHRELLREEVTPQ</sequence>
<dbReference type="AlphaFoldDB" id="A0A3M0IB28"/>
<evidence type="ECO:0000313" key="1">
    <source>
        <dbReference type="EMBL" id="RMB85622.1"/>
    </source>
</evidence>
<dbReference type="OrthoDB" id="4179308at2"/>
<dbReference type="Proteomes" id="UP000270471">
    <property type="component" value="Unassembled WGS sequence"/>
</dbReference>
<name>A0A3M0IB28_9ACTN</name>